<dbReference type="EMBL" id="RSCD01000004">
    <property type="protein sequence ID" value="RSH93476.1"/>
    <property type="molecule type" value="Genomic_DNA"/>
</dbReference>
<dbReference type="SUPFAM" id="SSF55681">
    <property type="entry name" value="Class II aaRS and biotin synthetases"/>
    <property type="match status" value="1"/>
</dbReference>
<keyword evidence="9" id="KW-0030">Aminoacyl-tRNA synthetase</keyword>
<dbReference type="InterPro" id="IPR004364">
    <property type="entry name" value="Aa-tRNA-synt_II"/>
</dbReference>
<dbReference type="PRINTS" id="PR01042">
    <property type="entry name" value="TRNASYNTHASP"/>
</dbReference>
<dbReference type="Gene3D" id="3.30.930.10">
    <property type="entry name" value="Bira Bifunctional Protein, Domain 2"/>
    <property type="match status" value="1"/>
</dbReference>
<dbReference type="Pfam" id="PF00152">
    <property type="entry name" value="tRNA-synt_2"/>
    <property type="match status" value="1"/>
</dbReference>
<evidence type="ECO:0000256" key="8">
    <source>
        <dbReference type="ARBA" id="ARBA00022917"/>
    </source>
</evidence>
<dbReference type="Gene3D" id="2.40.50.140">
    <property type="entry name" value="Nucleic acid-binding proteins"/>
    <property type="match status" value="1"/>
</dbReference>
<feature type="region of interest" description="Disordered" evidence="12">
    <location>
        <begin position="133"/>
        <end position="154"/>
    </location>
</feature>
<sequence>MSDSTQPSVLDKAQDAASKLAATVADKLNISGSGDVQAKEGLPVLYIDEKAGSDSTGTGAELSPFATPLAAYQSIHPSPESDANPTGVVTFMVRKPDSVERNEYVELTASAKKKLVKGIELWRKKEAKLAQEGERLAREKKEQEERDAKRREEAKGVVLVDDSSKGEAKRTKLFSVPELVGSRVRLQGWVHRLRPQKTNYFIVLRDGTAFVQCILTGDCIRTIDALDLTVESTIELTGMVNKVKEGQTAPGGVEITVDWWKTVGLAAGGEDAFEGRLRADTDPSIRADLRHLELRGETATSVMRVRAALLRAFRERFHARRVTEVTPPCMVQTSVEGGSTLFEFDYYGAKAYLTQSSQLYLETALPSLGDVYCIQESFRAEKSLTRRHLSEYTHLEAELVFIEFKDLLDHIEGMICEVVDMLLADPVSSEIIKTLNPDFVPPQRPFMRLDYRDAIAYLNEHNITKEDGSQHVIGDDIAEAAERKMTDQINRPIMLIHFPKLLKSFYMKALDSAPDFTESVDVLVPGVGEVVGGSMRISDLQELLAGYKREGIPMEPYYWFTDQRKYGTTEHGGYGLGVERFLAWLLARYTVRECSLYPRWMGRATP</sequence>
<keyword evidence="8" id="KW-0648">Protein biosynthesis</keyword>
<comment type="subcellular location">
    <subcellularLocation>
        <location evidence="1">Cytoplasm</location>
    </subcellularLocation>
</comment>
<dbReference type="InterPro" id="IPR004522">
    <property type="entry name" value="Asn-tRNA-ligase"/>
</dbReference>
<keyword evidence="5" id="KW-0436">Ligase</keyword>
<evidence type="ECO:0000256" key="7">
    <source>
        <dbReference type="ARBA" id="ARBA00022840"/>
    </source>
</evidence>
<dbReference type="EC" id="6.1.1.22" evidence="3"/>
<name>A0A427YR13_9TREE</name>
<keyword evidence="4" id="KW-0963">Cytoplasm</keyword>
<evidence type="ECO:0000256" key="9">
    <source>
        <dbReference type="ARBA" id="ARBA00023146"/>
    </source>
</evidence>
<keyword evidence="7" id="KW-0067">ATP-binding</keyword>
<dbReference type="OrthoDB" id="1931232at2759"/>
<dbReference type="PANTHER" id="PTHR22594">
    <property type="entry name" value="ASPARTYL/LYSYL-TRNA SYNTHETASE"/>
    <property type="match status" value="1"/>
</dbReference>
<dbReference type="SUPFAM" id="SSF50249">
    <property type="entry name" value="Nucleic acid-binding proteins"/>
    <property type="match status" value="1"/>
</dbReference>
<dbReference type="PANTHER" id="PTHR22594:SF16">
    <property type="entry name" value="ASPARAGINE--TRNA LIGASE, CYTOPLASMIC"/>
    <property type="match status" value="1"/>
</dbReference>
<dbReference type="Gene3D" id="3.30.1910.20">
    <property type="entry name" value="asparaginyl-tRNA synthetase, N-terminal domain"/>
    <property type="match status" value="1"/>
</dbReference>
<dbReference type="GO" id="GO:0006421">
    <property type="term" value="P:asparaginyl-tRNA aminoacylation"/>
    <property type="evidence" value="ECO:0007669"/>
    <property type="project" value="InterPro"/>
</dbReference>
<dbReference type="AlphaFoldDB" id="A0A427YR13"/>
<evidence type="ECO:0000256" key="2">
    <source>
        <dbReference type="ARBA" id="ARBA00008226"/>
    </source>
</evidence>
<evidence type="ECO:0000256" key="1">
    <source>
        <dbReference type="ARBA" id="ARBA00004496"/>
    </source>
</evidence>
<dbReference type="Proteomes" id="UP000279259">
    <property type="component" value="Unassembled WGS sequence"/>
</dbReference>
<dbReference type="GO" id="GO:0003676">
    <property type="term" value="F:nucleic acid binding"/>
    <property type="evidence" value="ECO:0007669"/>
    <property type="project" value="InterPro"/>
</dbReference>
<dbReference type="InterPro" id="IPR045864">
    <property type="entry name" value="aa-tRNA-synth_II/BPL/LPL"/>
</dbReference>
<dbReference type="InterPro" id="IPR012340">
    <property type="entry name" value="NA-bd_OB-fold"/>
</dbReference>
<dbReference type="InterPro" id="IPR002312">
    <property type="entry name" value="Asp/Asn-tRNA-synth_IIb"/>
</dbReference>
<evidence type="ECO:0000313" key="15">
    <source>
        <dbReference type="Proteomes" id="UP000279259"/>
    </source>
</evidence>
<gene>
    <name evidence="14" type="ORF">EHS25_007832</name>
</gene>
<proteinExistence type="inferred from homology"/>
<dbReference type="InterPro" id="IPR048952">
    <property type="entry name" value="AsnRS_N"/>
</dbReference>
<dbReference type="GO" id="GO:0005737">
    <property type="term" value="C:cytoplasm"/>
    <property type="evidence" value="ECO:0007669"/>
    <property type="project" value="UniProtKB-SubCell"/>
</dbReference>
<evidence type="ECO:0000256" key="6">
    <source>
        <dbReference type="ARBA" id="ARBA00022741"/>
    </source>
</evidence>
<evidence type="ECO:0000256" key="3">
    <source>
        <dbReference type="ARBA" id="ARBA00012816"/>
    </source>
</evidence>
<feature type="domain" description="Aminoacyl-transfer RNA synthetases class-II family profile" evidence="13">
    <location>
        <begin position="303"/>
        <end position="598"/>
    </location>
</feature>
<comment type="caution">
    <text evidence="14">The sequence shown here is derived from an EMBL/GenBank/DDBJ whole genome shotgun (WGS) entry which is preliminary data.</text>
</comment>
<reference evidence="14 15" key="1">
    <citation type="submission" date="2018-11" db="EMBL/GenBank/DDBJ databases">
        <title>Genome sequence of Saitozyma podzolica DSM 27192.</title>
        <authorList>
            <person name="Aliyu H."/>
            <person name="Gorte O."/>
            <person name="Ochsenreither K."/>
        </authorList>
    </citation>
    <scope>NUCLEOTIDE SEQUENCE [LARGE SCALE GENOMIC DNA]</scope>
    <source>
        <strain evidence="14 15">DSM 27192</strain>
    </source>
</reference>
<evidence type="ECO:0000256" key="10">
    <source>
        <dbReference type="ARBA" id="ARBA00029886"/>
    </source>
</evidence>
<evidence type="ECO:0000256" key="5">
    <source>
        <dbReference type="ARBA" id="ARBA00022598"/>
    </source>
</evidence>
<dbReference type="GO" id="GO:0005524">
    <property type="term" value="F:ATP binding"/>
    <property type="evidence" value="ECO:0007669"/>
    <property type="project" value="UniProtKB-KW"/>
</dbReference>
<dbReference type="InterPro" id="IPR006195">
    <property type="entry name" value="aa-tRNA-synth_II"/>
</dbReference>
<dbReference type="Pfam" id="PF20917">
    <property type="entry name" value="AsnRS_N"/>
    <property type="match status" value="1"/>
</dbReference>
<organism evidence="14 15">
    <name type="scientific">Saitozyma podzolica</name>
    <dbReference type="NCBI Taxonomy" id="1890683"/>
    <lineage>
        <taxon>Eukaryota</taxon>
        <taxon>Fungi</taxon>
        <taxon>Dikarya</taxon>
        <taxon>Basidiomycota</taxon>
        <taxon>Agaricomycotina</taxon>
        <taxon>Tremellomycetes</taxon>
        <taxon>Tremellales</taxon>
        <taxon>Trimorphomycetaceae</taxon>
        <taxon>Saitozyma</taxon>
    </lineage>
</organism>
<comment type="similarity">
    <text evidence="2">Belongs to the class-II aminoacyl-tRNA synthetase family.</text>
</comment>
<comment type="catalytic activity">
    <reaction evidence="11">
        <text>tRNA(Asn) + L-asparagine + ATP = L-asparaginyl-tRNA(Asn) + AMP + diphosphate + H(+)</text>
        <dbReference type="Rhea" id="RHEA:11180"/>
        <dbReference type="Rhea" id="RHEA-COMP:9659"/>
        <dbReference type="Rhea" id="RHEA-COMP:9674"/>
        <dbReference type="ChEBI" id="CHEBI:15378"/>
        <dbReference type="ChEBI" id="CHEBI:30616"/>
        <dbReference type="ChEBI" id="CHEBI:33019"/>
        <dbReference type="ChEBI" id="CHEBI:58048"/>
        <dbReference type="ChEBI" id="CHEBI:78442"/>
        <dbReference type="ChEBI" id="CHEBI:78515"/>
        <dbReference type="ChEBI" id="CHEBI:456215"/>
        <dbReference type="EC" id="6.1.1.22"/>
    </reaction>
</comment>
<keyword evidence="15" id="KW-1185">Reference proteome</keyword>
<dbReference type="STRING" id="1890683.A0A427YR13"/>
<evidence type="ECO:0000313" key="14">
    <source>
        <dbReference type="EMBL" id="RSH93476.1"/>
    </source>
</evidence>
<evidence type="ECO:0000256" key="11">
    <source>
        <dbReference type="ARBA" id="ARBA00047844"/>
    </source>
</evidence>
<dbReference type="Pfam" id="PF01336">
    <property type="entry name" value="tRNA_anti-codon"/>
    <property type="match status" value="1"/>
</dbReference>
<dbReference type="PROSITE" id="PS50862">
    <property type="entry name" value="AA_TRNA_LIGASE_II"/>
    <property type="match status" value="1"/>
</dbReference>
<keyword evidence="6" id="KW-0547">Nucleotide-binding</keyword>
<evidence type="ECO:0000256" key="12">
    <source>
        <dbReference type="SAM" id="MobiDB-lite"/>
    </source>
</evidence>
<dbReference type="NCBIfam" id="TIGR00457">
    <property type="entry name" value="asnS"/>
    <property type="match status" value="1"/>
</dbReference>
<accession>A0A427YR13</accession>
<protein>
    <recommendedName>
        <fullName evidence="3">asparagine--tRNA ligase</fullName>
        <ecNumber evidence="3">6.1.1.22</ecNumber>
    </recommendedName>
    <alternativeName>
        <fullName evidence="10">Asparaginyl-tRNA synthetase</fullName>
    </alternativeName>
</protein>
<dbReference type="InterPro" id="IPR004365">
    <property type="entry name" value="NA-bd_OB_tRNA"/>
</dbReference>
<evidence type="ECO:0000259" key="13">
    <source>
        <dbReference type="PROSITE" id="PS50862"/>
    </source>
</evidence>
<dbReference type="GO" id="GO:0004816">
    <property type="term" value="F:asparagine-tRNA ligase activity"/>
    <property type="evidence" value="ECO:0007669"/>
    <property type="project" value="UniProtKB-EC"/>
</dbReference>
<evidence type="ECO:0000256" key="4">
    <source>
        <dbReference type="ARBA" id="ARBA00022490"/>
    </source>
</evidence>
<dbReference type="CDD" id="cd04323">
    <property type="entry name" value="AsnRS_cyto_like_N"/>
    <property type="match status" value="1"/>
</dbReference>